<reference evidence="1" key="1">
    <citation type="submission" date="2021-05" db="EMBL/GenBank/DDBJ databases">
        <authorList>
            <person name="Alioto T."/>
            <person name="Alioto T."/>
            <person name="Gomez Garrido J."/>
        </authorList>
    </citation>
    <scope>NUCLEOTIDE SEQUENCE</scope>
</reference>
<dbReference type="EMBL" id="HBUF01103011">
    <property type="protein sequence ID" value="CAG6638580.1"/>
    <property type="molecule type" value="Transcribed_RNA"/>
</dbReference>
<dbReference type="AlphaFoldDB" id="A0A8D8XB31"/>
<organism evidence="1">
    <name type="scientific">Cacopsylla melanoneura</name>
    <dbReference type="NCBI Taxonomy" id="428564"/>
    <lineage>
        <taxon>Eukaryota</taxon>
        <taxon>Metazoa</taxon>
        <taxon>Ecdysozoa</taxon>
        <taxon>Arthropoda</taxon>
        <taxon>Hexapoda</taxon>
        <taxon>Insecta</taxon>
        <taxon>Pterygota</taxon>
        <taxon>Neoptera</taxon>
        <taxon>Paraneoptera</taxon>
        <taxon>Hemiptera</taxon>
        <taxon>Sternorrhyncha</taxon>
        <taxon>Psylloidea</taxon>
        <taxon>Psyllidae</taxon>
        <taxon>Psyllinae</taxon>
        <taxon>Cacopsylla</taxon>
    </lineage>
</organism>
<dbReference type="EMBL" id="HBUF01629615">
    <property type="protein sequence ID" value="CAG6782877.1"/>
    <property type="molecule type" value="Transcribed_RNA"/>
</dbReference>
<proteinExistence type="predicted"/>
<dbReference type="Gene3D" id="3.40.50.300">
    <property type="entry name" value="P-loop containing nucleotide triphosphate hydrolases"/>
    <property type="match status" value="1"/>
</dbReference>
<dbReference type="EMBL" id="HBUF01103012">
    <property type="protein sequence ID" value="CAG6638582.1"/>
    <property type="molecule type" value="Transcribed_RNA"/>
</dbReference>
<name>A0A8D8XB31_9HEMI</name>
<dbReference type="InterPro" id="IPR027417">
    <property type="entry name" value="P-loop_NTPase"/>
</dbReference>
<accession>A0A8D8XB31</accession>
<sequence>MKLKKSNKNFSIINFDEYGTNTKKEKTSRHGPFLPSFCLGLLIGPSACGKTNLMLNLLIDENGLKFENLYVYSNTLFQPKYQLIQNIFCPLKCVRCFFYASQNDIILPKHMTKNSVMIFDDVITEKNQQIMMSYFAMGRHKNVDVFYLAQSYVKVPKSFIRCNANLLILFKQDDVNLKHIYEEHVSTDMSLKEFKNVCHSCWLEKHSFLVINKESELNSGRYRKGFDTIITSFA</sequence>
<evidence type="ECO:0000313" key="1">
    <source>
        <dbReference type="EMBL" id="CAG6688519.1"/>
    </source>
</evidence>
<dbReference type="EMBL" id="HBUF01287121">
    <property type="protein sequence ID" value="CAG6688519.1"/>
    <property type="molecule type" value="Transcribed_RNA"/>
</dbReference>
<protein>
    <submittedName>
        <fullName evidence="1">Uncharacterized protein</fullName>
    </submittedName>
</protein>